<comment type="caution">
    <text evidence="1">The sequence shown here is derived from an EMBL/GenBank/DDBJ whole genome shotgun (WGS) entry which is preliminary data.</text>
</comment>
<gene>
    <name evidence="1" type="ORF">SNEC2469_LOCUS28963</name>
</gene>
<organism evidence="1 2">
    <name type="scientific">Symbiodinium necroappetens</name>
    <dbReference type="NCBI Taxonomy" id="1628268"/>
    <lineage>
        <taxon>Eukaryota</taxon>
        <taxon>Sar</taxon>
        <taxon>Alveolata</taxon>
        <taxon>Dinophyceae</taxon>
        <taxon>Suessiales</taxon>
        <taxon>Symbiodiniaceae</taxon>
        <taxon>Symbiodinium</taxon>
    </lineage>
</organism>
<dbReference type="EMBL" id="CAJNJA010064119">
    <property type="protein sequence ID" value="CAE7881554.1"/>
    <property type="molecule type" value="Genomic_DNA"/>
</dbReference>
<dbReference type="Proteomes" id="UP000601435">
    <property type="component" value="Unassembled WGS sequence"/>
</dbReference>
<feature type="non-terminal residue" evidence="1">
    <location>
        <position position="70"/>
    </location>
</feature>
<name>A0A813AYA7_9DINO</name>
<evidence type="ECO:0000313" key="2">
    <source>
        <dbReference type="Proteomes" id="UP000601435"/>
    </source>
</evidence>
<keyword evidence="2" id="KW-1185">Reference proteome</keyword>
<evidence type="ECO:0000313" key="1">
    <source>
        <dbReference type="EMBL" id="CAE7881554.1"/>
    </source>
</evidence>
<proteinExistence type="predicted"/>
<protein>
    <submittedName>
        <fullName evidence="1">Uncharacterized protein</fullName>
    </submittedName>
</protein>
<sequence length="70" mass="7281">TDIHDGRKKVFMRVPARSLIRIAVVSADAESVEVVLEDSGHQPIVPGDTHILGSAGGRAASYSLEGGGNL</sequence>
<feature type="non-terminal residue" evidence="1">
    <location>
        <position position="1"/>
    </location>
</feature>
<reference evidence="1" key="1">
    <citation type="submission" date="2021-02" db="EMBL/GenBank/DDBJ databases">
        <authorList>
            <person name="Dougan E. K."/>
            <person name="Rhodes N."/>
            <person name="Thang M."/>
            <person name="Chan C."/>
        </authorList>
    </citation>
    <scope>NUCLEOTIDE SEQUENCE</scope>
</reference>
<dbReference type="AlphaFoldDB" id="A0A813AYA7"/>
<accession>A0A813AYA7</accession>
<dbReference type="OrthoDB" id="445004at2759"/>